<dbReference type="GeneID" id="105445763"/>
<proteinExistence type="predicted"/>
<feature type="region of interest" description="Disordered" evidence="2">
    <location>
        <begin position="124"/>
        <end position="153"/>
    </location>
</feature>
<dbReference type="EnsemblMetazoa" id="XM_011681724">
    <property type="protein sequence ID" value="XP_011680026"/>
    <property type="gene ID" value="LOC105445763"/>
</dbReference>
<feature type="coiled-coil region" evidence="1">
    <location>
        <begin position="59"/>
        <end position="93"/>
    </location>
</feature>
<dbReference type="AlphaFoldDB" id="A0A7M7HIL1"/>
<dbReference type="Proteomes" id="UP000007110">
    <property type="component" value="Unassembled WGS sequence"/>
</dbReference>
<reference evidence="3" key="2">
    <citation type="submission" date="2021-01" db="UniProtKB">
        <authorList>
            <consortium name="EnsemblMetazoa"/>
        </authorList>
    </citation>
    <scope>IDENTIFICATION</scope>
</reference>
<evidence type="ECO:0000256" key="2">
    <source>
        <dbReference type="SAM" id="MobiDB-lite"/>
    </source>
</evidence>
<accession>A0A7M7HIL1</accession>
<evidence type="ECO:0000256" key="1">
    <source>
        <dbReference type="SAM" id="Coils"/>
    </source>
</evidence>
<protein>
    <submittedName>
        <fullName evidence="3">Uncharacterized protein</fullName>
    </submittedName>
</protein>
<keyword evidence="1" id="KW-0175">Coiled coil</keyword>
<dbReference type="KEGG" id="spu:105445763"/>
<reference evidence="4" key="1">
    <citation type="submission" date="2015-02" db="EMBL/GenBank/DDBJ databases">
        <title>Genome sequencing for Strongylocentrotus purpuratus.</title>
        <authorList>
            <person name="Murali S."/>
            <person name="Liu Y."/>
            <person name="Vee V."/>
            <person name="English A."/>
            <person name="Wang M."/>
            <person name="Skinner E."/>
            <person name="Han Y."/>
            <person name="Muzny D.M."/>
            <person name="Worley K.C."/>
            <person name="Gibbs R.A."/>
        </authorList>
    </citation>
    <scope>NUCLEOTIDE SEQUENCE</scope>
</reference>
<name>A0A7M7HIL1_STRPU</name>
<dbReference type="InParanoid" id="A0A7M7HIL1"/>
<dbReference type="RefSeq" id="XP_011680026.2">
    <property type="nucleotide sequence ID" value="XM_011681724.2"/>
</dbReference>
<keyword evidence="4" id="KW-1185">Reference proteome</keyword>
<sequence length="153" mass="17111">MAEYEDCDVGSPGPNSSLTLEDLRGRVRCLVESLGQVREMVSETSVGFQHTFNRVDGVAHGIKEMNRELRSTREALEQAKAKLDQELDPQTERAMGKFLREHLRAATPREDFALCRKIRGSYPEPVDRGTTARPAGGPMVHQPQFAEPGLFPF</sequence>
<organism evidence="3 4">
    <name type="scientific">Strongylocentrotus purpuratus</name>
    <name type="common">Purple sea urchin</name>
    <dbReference type="NCBI Taxonomy" id="7668"/>
    <lineage>
        <taxon>Eukaryota</taxon>
        <taxon>Metazoa</taxon>
        <taxon>Echinodermata</taxon>
        <taxon>Eleutherozoa</taxon>
        <taxon>Echinozoa</taxon>
        <taxon>Echinoidea</taxon>
        <taxon>Euechinoidea</taxon>
        <taxon>Echinacea</taxon>
        <taxon>Camarodonta</taxon>
        <taxon>Echinidea</taxon>
        <taxon>Strongylocentrotidae</taxon>
        <taxon>Strongylocentrotus</taxon>
    </lineage>
</organism>
<evidence type="ECO:0000313" key="3">
    <source>
        <dbReference type="EnsemblMetazoa" id="XP_011680026"/>
    </source>
</evidence>
<evidence type="ECO:0000313" key="4">
    <source>
        <dbReference type="Proteomes" id="UP000007110"/>
    </source>
</evidence>